<dbReference type="Proteomes" id="UP001629288">
    <property type="component" value="Unassembled WGS sequence"/>
</dbReference>
<feature type="region of interest" description="Disordered" evidence="1">
    <location>
        <begin position="410"/>
        <end position="432"/>
    </location>
</feature>
<protein>
    <submittedName>
        <fullName evidence="2">SIR2 family protein</fullName>
    </submittedName>
</protein>
<dbReference type="EMBL" id="JAQQDH010000002">
    <property type="protein sequence ID" value="MFM0443621.1"/>
    <property type="molecule type" value="Genomic_DNA"/>
</dbReference>
<comment type="caution">
    <text evidence="2">The sequence shown here is derived from an EMBL/GenBank/DDBJ whole genome shotgun (WGS) entry which is preliminary data.</text>
</comment>
<dbReference type="Pfam" id="PF13289">
    <property type="entry name" value="SIR2_2"/>
    <property type="match status" value="1"/>
</dbReference>
<dbReference type="SUPFAM" id="SSF52467">
    <property type="entry name" value="DHS-like NAD/FAD-binding domain"/>
    <property type="match status" value="1"/>
</dbReference>
<dbReference type="InterPro" id="IPR029035">
    <property type="entry name" value="DHS-like_NAD/FAD-binding_dom"/>
</dbReference>
<name>A0ABW9BY46_9BURK</name>
<sequence>MLRLAEEYAAVRGRAQLDARMHELLPDAGVVMPGDLHTKLLSLNWSDVYTTNYDTLLERALDTDRREFNPEIERRYQVVVAANDVPFSKANGRPRVVKLHGSLRTGSRLIVTEDDYRSYPTDFAPFVNMVQQSMLENVFCLIGFSGDDPNFLLWTGWVRDRLGSNSPPIYLITLKAASEGERLILQRRNVFPINIASLGSRDGKTDHAASLNALLNFWKDKPPPRQANWPFHNPANKLRSFDLDVANLVGWVTLAQRNRNEYPGWLIAPADNRLRLGDASATWRVIGAYRKLPADVPHWFRVVILTEVLWILDTMLAFPVPHVAEDIATLVRPKIQLDKHPPMPQLPELGLRLRPSDGQLLLLESRLLIALLKSAREDGDSAMFKQWTELLDRKIPPASRSLGDSVSVLVRTDTSPSGRAQARRGHQLNNSA</sequence>
<keyword evidence="3" id="KW-1185">Reference proteome</keyword>
<accession>A0ABW9BY46</accession>
<proteinExistence type="predicted"/>
<evidence type="ECO:0000256" key="1">
    <source>
        <dbReference type="SAM" id="MobiDB-lite"/>
    </source>
</evidence>
<evidence type="ECO:0000313" key="3">
    <source>
        <dbReference type="Proteomes" id="UP001629288"/>
    </source>
</evidence>
<organism evidence="2 3">
    <name type="scientific">Paraburkholderia strydomiana</name>
    <dbReference type="NCBI Taxonomy" id="1245417"/>
    <lineage>
        <taxon>Bacteria</taxon>
        <taxon>Pseudomonadati</taxon>
        <taxon>Pseudomonadota</taxon>
        <taxon>Betaproteobacteria</taxon>
        <taxon>Burkholderiales</taxon>
        <taxon>Burkholderiaceae</taxon>
        <taxon>Paraburkholderia</taxon>
    </lineage>
</organism>
<reference evidence="2 3" key="1">
    <citation type="journal article" date="2024" name="Chem. Sci.">
        <title>Discovery of megapolipeptins by genome mining of a Burkholderiales bacteria collection.</title>
        <authorList>
            <person name="Paulo B.S."/>
            <person name="Recchia M.J.J."/>
            <person name="Lee S."/>
            <person name="Fergusson C.H."/>
            <person name="Romanowski S.B."/>
            <person name="Hernandez A."/>
            <person name="Krull N."/>
            <person name="Liu D.Y."/>
            <person name="Cavanagh H."/>
            <person name="Bos A."/>
            <person name="Gray C.A."/>
            <person name="Murphy B.T."/>
            <person name="Linington R.G."/>
            <person name="Eustaquio A.S."/>
        </authorList>
    </citation>
    <scope>NUCLEOTIDE SEQUENCE [LARGE SCALE GENOMIC DNA]</scope>
    <source>
        <strain evidence="2 3">RL17-379-BIB-C</strain>
    </source>
</reference>
<dbReference type="RefSeq" id="WP_408128216.1">
    <property type="nucleotide sequence ID" value="NZ_JAQQDH010000002.1"/>
</dbReference>
<evidence type="ECO:0000313" key="2">
    <source>
        <dbReference type="EMBL" id="MFM0443621.1"/>
    </source>
</evidence>
<gene>
    <name evidence="2" type="ORF">PQR00_08465</name>
</gene>